<dbReference type="PANTHER" id="PTHR43366:SF1">
    <property type="entry name" value="PYRUVATE SYNTHASE SUBUNIT PORC"/>
    <property type="match status" value="1"/>
</dbReference>
<dbReference type="InterPro" id="IPR019752">
    <property type="entry name" value="Pyrv/ketoisovalerate_OxRed_cat"/>
</dbReference>
<dbReference type="GO" id="GO:0016625">
    <property type="term" value="F:oxidoreductase activity, acting on the aldehyde or oxo group of donors, iron-sulfur protein as acceptor"/>
    <property type="evidence" value="ECO:0007669"/>
    <property type="project" value="InterPro"/>
</dbReference>
<dbReference type="InterPro" id="IPR051626">
    <property type="entry name" value="Oxidoreductase_gamma_subunit"/>
</dbReference>
<accession>A0A7V4ECD5</accession>
<reference evidence="3" key="1">
    <citation type="journal article" date="2020" name="mSystems">
        <title>Genome- and Community-Level Interaction Insights into Carbon Utilization and Element Cycling Functions of Hydrothermarchaeota in Hydrothermal Sediment.</title>
        <authorList>
            <person name="Zhou Z."/>
            <person name="Liu Y."/>
            <person name="Xu W."/>
            <person name="Pan J."/>
            <person name="Luo Z.H."/>
            <person name="Li M."/>
        </authorList>
    </citation>
    <scope>NUCLEOTIDE SEQUENCE [LARGE SCALE GENOMIC DNA]</scope>
    <source>
        <strain evidence="3">SpSt-626</strain>
    </source>
</reference>
<proteinExistence type="predicted"/>
<dbReference type="InterPro" id="IPR011894">
    <property type="entry name" value="PorC_KorC"/>
</dbReference>
<dbReference type="Pfam" id="PF01558">
    <property type="entry name" value="POR"/>
    <property type="match status" value="1"/>
</dbReference>
<protein>
    <submittedName>
        <fullName evidence="3">Pyruvate ferredoxin oxidoreductase</fullName>
    </submittedName>
</protein>
<dbReference type="InterPro" id="IPR002869">
    <property type="entry name" value="Pyrv_flavodox_OxRed_cen"/>
</dbReference>
<evidence type="ECO:0000259" key="2">
    <source>
        <dbReference type="Pfam" id="PF01558"/>
    </source>
</evidence>
<keyword evidence="1" id="KW-0560">Oxidoreductase</keyword>
<gene>
    <name evidence="3" type="ORF">ENT96_01670</name>
</gene>
<evidence type="ECO:0000313" key="3">
    <source>
        <dbReference type="EMBL" id="HGM97742.1"/>
    </source>
</evidence>
<dbReference type="AlphaFoldDB" id="A0A7V4ECD5"/>
<evidence type="ECO:0000256" key="1">
    <source>
        <dbReference type="ARBA" id="ARBA00023002"/>
    </source>
</evidence>
<sequence>MIEIRFHGRGGQGAVIASKILAVSLFKEGKKVLAYPQFGVERRGAPVLAFLRIQEKDEEIILRSGIYNPDHVIVLDPVLMQTVNVFEGIKEGGSILINSKSLPSEIKAPFKLKIATVDANSIAIKYGLGSKTEPIVNTAILGAFIRITGLCKLESLLEAIEEEVPVKIEENKKAAQEAFEKVFLKED</sequence>
<dbReference type="Gene3D" id="3.40.920.10">
    <property type="entry name" value="Pyruvate-ferredoxin oxidoreductase, PFOR, domain III"/>
    <property type="match status" value="1"/>
</dbReference>
<keyword evidence="3" id="KW-0670">Pyruvate</keyword>
<dbReference type="EMBL" id="DTAR01000141">
    <property type="protein sequence ID" value="HGM97742.1"/>
    <property type="molecule type" value="Genomic_DNA"/>
</dbReference>
<dbReference type="NCBIfam" id="TIGR02175">
    <property type="entry name" value="PorC_KorC"/>
    <property type="match status" value="1"/>
</dbReference>
<dbReference type="PANTHER" id="PTHR43366">
    <property type="entry name" value="PYRUVATE SYNTHASE SUBUNIT PORC"/>
    <property type="match status" value="1"/>
</dbReference>
<organism evidence="3">
    <name type="scientific">candidate division WOR-3 bacterium</name>
    <dbReference type="NCBI Taxonomy" id="2052148"/>
    <lineage>
        <taxon>Bacteria</taxon>
        <taxon>Bacteria division WOR-3</taxon>
    </lineage>
</organism>
<comment type="caution">
    <text evidence="3">The sequence shown here is derived from an EMBL/GenBank/DDBJ whole genome shotgun (WGS) entry which is preliminary data.</text>
</comment>
<dbReference type="SUPFAM" id="SSF53323">
    <property type="entry name" value="Pyruvate-ferredoxin oxidoreductase, PFOR, domain III"/>
    <property type="match status" value="1"/>
</dbReference>
<name>A0A7V4ECD5_UNCW3</name>
<feature type="domain" description="Pyruvate/ketoisovalerate oxidoreductase catalytic" evidence="2">
    <location>
        <begin position="10"/>
        <end position="180"/>
    </location>
</feature>